<dbReference type="InterPro" id="IPR000905">
    <property type="entry name" value="Gcp-like_dom"/>
</dbReference>
<keyword evidence="7" id="KW-0012">Acyltransferase</keyword>
<organism evidence="10">
    <name type="scientific">marine metagenome</name>
    <dbReference type="NCBI Taxonomy" id="408172"/>
    <lineage>
        <taxon>unclassified sequences</taxon>
        <taxon>metagenomes</taxon>
        <taxon>ecological metagenomes</taxon>
    </lineage>
</organism>
<dbReference type="EC" id="2.3.1.234" evidence="1"/>
<evidence type="ECO:0000259" key="9">
    <source>
        <dbReference type="Pfam" id="PF00814"/>
    </source>
</evidence>
<evidence type="ECO:0000256" key="6">
    <source>
        <dbReference type="ARBA" id="ARBA00023004"/>
    </source>
</evidence>
<name>A0A381TW71_9ZZZZ</name>
<sequence>MIILGIETSCDETGVAIYNGKENKILAENIYSQVHKHLKYGGVVPELASRDHITKLLPLISRTIKQSRLEIKDIDGIAFTAGPGLRGPLLVGATLAQSLALGWGKPCIGVNHMEAHLLINLLENPPPDFPFITLLISGGHCLLIEAKDIGEYKILGQTKDDAVGEAFDKVAKLLGLNYPGGPEIEKIAKFGNPYAFKLPRPMAKGENLDFSFSGLKTAVFYITREQGEPVKRRFKADLAASFQLAVSDILVWKSRKALLENGLNQLVIGGGVASNAFIRKKLDEELDGIDLYFPNLSRCTDNGAMVAVAGYYRFKDPGYKNSLFKVKPRWELDKV</sequence>
<dbReference type="FunFam" id="3.30.420.40:FF:000012">
    <property type="entry name" value="tRNA N6-adenosine threonylcarbamoyltransferase"/>
    <property type="match status" value="1"/>
</dbReference>
<evidence type="ECO:0000256" key="4">
    <source>
        <dbReference type="ARBA" id="ARBA00022694"/>
    </source>
</evidence>
<dbReference type="PANTHER" id="PTHR11735:SF6">
    <property type="entry name" value="TRNA N6-ADENOSINE THREONYLCARBAMOYLTRANSFERASE, MITOCHONDRIAL"/>
    <property type="match status" value="1"/>
</dbReference>
<evidence type="ECO:0000256" key="2">
    <source>
        <dbReference type="ARBA" id="ARBA00022490"/>
    </source>
</evidence>
<dbReference type="HAMAP" id="MF_01445">
    <property type="entry name" value="TsaD"/>
    <property type="match status" value="1"/>
</dbReference>
<evidence type="ECO:0000256" key="1">
    <source>
        <dbReference type="ARBA" id="ARBA00012156"/>
    </source>
</evidence>
<accession>A0A381TW71</accession>
<dbReference type="InterPro" id="IPR043129">
    <property type="entry name" value="ATPase_NBD"/>
</dbReference>
<dbReference type="FunFam" id="3.30.420.40:FF:000040">
    <property type="entry name" value="tRNA N6-adenosine threonylcarbamoyltransferase"/>
    <property type="match status" value="1"/>
</dbReference>
<evidence type="ECO:0000256" key="5">
    <source>
        <dbReference type="ARBA" id="ARBA00022723"/>
    </source>
</evidence>
<evidence type="ECO:0000256" key="7">
    <source>
        <dbReference type="ARBA" id="ARBA00023315"/>
    </source>
</evidence>
<proteinExistence type="inferred from homology"/>
<dbReference type="AlphaFoldDB" id="A0A381TW71"/>
<dbReference type="InterPro" id="IPR022450">
    <property type="entry name" value="TsaD"/>
</dbReference>
<dbReference type="NCBIfam" id="TIGR00329">
    <property type="entry name" value="gcp_kae1"/>
    <property type="match status" value="1"/>
</dbReference>
<evidence type="ECO:0000256" key="8">
    <source>
        <dbReference type="ARBA" id="ARBA00048117"/>
    </source>
</evidence>
<dbReference type="GO" id="GO:0046872">
    <property type="term" value="F:metal ion binding"/>
    <property type="evidence" value="ECO:0007669"/>
    <property type="project" value="UniProtKB-KW"/>
</dbReference>
<feature type="domain" description="Gcp-like" evidence="9">
    <location>
        <begin position="24"/>
        <end position="307"/>
    </location>
</feature>
<keyword evidence="5" id="KW-0479">Metal-binding</keyword>
<dbReference type="GO" id="GO:0061711">
    <property type="term" value="F:tRNA N(6)-L-threonylcarbamoyladenine synthase activity"/>
    <property type="evidence" value="ECO:0007669"/>
    <property type="project" value="UniProtKB-EC"/>
</dbReference>
<dbReference type="GO" id="GO:0002949">
    <property type="term" value="P:tRNA threonylcarbamoyladenosine modification"/>
    <property type="evidence" value="ECO:0007669"/>
    <property type="project" value="InterPro"/>
</dbReference>
<reference evidence="10" key="1">
    <citation type="submission" date="2018-05" db="EMBL/GenBank/DDBJ databases">
        <authorList>
            <person name="Lanie J.A."/>
            <person name="Ng W.-L."/>
            <person name="Kazmierczak K.M."/>
            <person name="Andrzejewski T.M."/>
            <person name="Davidsen T.M."/>
            <person name="Wayne K.J."/>
            <person name="Tettelin H."/>
            <person name="Glass J.I."/>
            <person name="Rusch D."/>
            <person name="Podicherti R."/>
            <person name="Tsui H.-C.T."/>
            <person name="Winkler M.E."/>
        </authorList>
    </citation>
    <scope>NUCLEOTIDE SEQUENCE</scope>
</reference>
<dbReference type="EMBL" id="UINC01005121">
    <property type="protein sequence ID" value="SVA19207.1"/>
    <property type="molecule type" value="Genomic_DNA"/>
</dbReference>
<keyword evidence="6" id="KW-0408">Iron</keyword>
<evidence type="ECO:0000313" key="10">
    <source>
        <dbReference type="EMBL" id="SVA19207.1"/>
    </source>
</evidence>
<dbReference type="CDD" id="cd24133">
    <property type="entry name" value="ASKHA_NBD_TsaD_bac"/>
    <property type="match status" value="1"/>
</dbReference>
<gene>
    <name evidence="10" type="ORF">METZ01_LOCUS72061</name>
</gene>
<keyword evidence="4" id="KW-0819">tRNA processing</keyword>
<dbReference type="SUPFAM" id="SSF53067">
    <property type="entry name" value="Actin-like ATPase domain"/>
    <property type="match status" value="2"/>
</dbReference>
<protein>
    <recommendedName>
        <fullName evidence="1">N(6)-L-threonylcarbamoyladenine synthase</fullName>
        <ecNumber evidence="1">2.3.1.234</ecNumber>
    </recommendedName>
</protein>
<dbReference type="PRINTS" id="PR00789">
    <property type="entry name" value="OSIALOPTASE"/>
</dbReference>
<dbReference type="PANTHER" id="PTHR11735">
    <property type="entry name" value="TRNA N6-ADENOSINE THREONYLCARBAMOYLTRANSFERASE"/>
    <property type="match status" value="1"/>
</dbReference>
<dbReference type="NCBIfam" id="TIGR03723">
    <property type="entry name" value="T6A_TsaD_YgjD"/>
    <property type="match status" value="1"/>
</dbReference>
<dbReference type="InterPro" id="IPR017861">
    <property type="entry name" value="KAE1/TsaD"/>
</dbReference>
<dbReference type="Gene3D" id="3.30.420.40">
    <property type="match status" value="2"/>
</dbReference>
<evidence type="ECO:0000256" key="3">
    <source>
        <dbReference type="ARBA" id="ARBA00022679"/>
    </source>
</evidence>
<dbReference type="Pfam" id="PF00814">
    <property type="entry name" value="TsaD"/>
    <property type="match status" value="1"/>
</dbReference>
<comment type="catalytic activity">
    <reaction evidence="8">
        <text>L-threonylcarbamoyladenylate + adenosine(37) in tRNA = N(6)-L-threonylcarbamoyladenosine(37) in tRNA + AMP + H(+)</text>
        <dbReference type="Rhea" id="RHEA:37059"/>
        <dbReference type="Rhea" id="RHEA-COMP:10162"/>
        <dbReference type="Rhea" id="RHEA-COMP:10163"/>
        <dbReference type="ChEBI" id="CHEBI:15378"/>
        <dbReference type="ChEBI" id="CHEBI:73682"/>
        <dbReference type="ChEBI" id="CHEBI:74411"/>
        <dbReference type="ChEBI" id="CHEBI:74418"/>
        <dbReference type="ChEBI" id="CHEBI:456215"/>
        <dbReference type="EC" id="2.3.1.234"/>
    </reaction>
</comment>
<keyword evidence="3" id="KW-0808">Transferase</keyword>
<keyword evidence="2" id="KW-0963">Cytoplasm</keyword>